<comment type="caution">
    <text evidence="2">The sequence shown here is derived from an EMBL/GenBank/DDBJ whole genome shotgun (WGS) entry which is preliminary data.</text>
</comment>
<protein>
    <recommendedName>
        <fullName evidence="4">Tellurium resistance protein</fullName>
    </recommendedName>
</protein>
<feature type="region of interest" description="Disordered" evidence="1">
    <location>
        <begin position="1"/>
        <end position="27"/>
    </location>
</feature>
<dbReference type="EMBL" id="JAIXCQ010000001">
    <property type="protein sequence ID" value="MCA5891825.1"/>
    <property type="molecule type" value="Genomic_DNA"/>
</dbReference>
<sequence length="224" mass="23576">MGFLSKLVSGGTTPQDPVPAQAPTAPAPAPAGGVINLAKGQSISLKKTALITATVSWPPSTDYDVYAIVHYRDGRQVVVSTFGTKQAPSDFRTATQDGAVRHLGDVQRGGGQVATETLEIRLNPEIVAVAPVVYSAQSNGTGSFRRYQVTMRIEGGDPTVVVPAPNASSNNRVYTCVPGIILNAADGVRVESLELYSRAGSEQRPVIDPSLRVVMDAGQINAYK</sequence>
<evidence type="ECO:0008006" key="4">
    <source>
        <dbReference type="Google" id="ProtNLM"/>
    </source>
</evidence>
<evidence type="ECO:0000256" key="1">
    <source>
        <dbReference type="SAM" id="MobiDB-lite"/>
    </source>
</evidence>
<evidence type="ECO:0000313" key="3">
    <source>
        <dbReference type="Proteomes" id="UP001319870"/>
    </source>
</evidence>
<accession>A0ABS7Z9X1</accession>
<dbReference type="Proteomes" id="UP001319870">
    <property type="component" value="Unassembled WGS sequence"/>
</dbReference>
<feature type="compositionally biased region" description="Low complexity" evidence="1">
    <location>
        <begin position="12"/>
        <end position="24"/>
    </location>
</feature>
<name>A0ABS7Z9X1_9MICO</name>
<evidence type="ECO:0000313" key="2">
    <source>
        <dbReference type="EMBL" id="MCA5891825.1"/>
    </source>
</evidence>
<organism evidence="2 3">
    <name type="scientific">Isoptericola luteus</name>
    <dbReference type="NCBI Taxonomy" id="2879484"/>
    <lineage>
        <taxon>Bacteria</taxon>
        <taxon>Bacillati</taxon>
        <taxon>Actinomycetota</taxon>
        <taxon>Actinomycetes</taxon>
        <taxon>Micrococcales</taxon>
        <taxon>Promicromonosporaceae</taxon>
        <taxon>Isoptericola</taxon>
    </lineage>
</organism>
<proteinExistence type="predicted"/>
<reference evidence="2 3" key="1">
    <citation type="submission" date="2021-09" db="EMBL/GenBank/DDBJ databases">
        <title>Isoptericola luteus sp. nov., a novel bacterium isolated from Harbin, the capital city of Heilongjiang province.</title>
        <authorList>
            <person name="Li J."/>
        </authorList>
    </citation>
    <scope>NUCLEOTIDE SEQUENCE [LARGE SCALE GENOMIC DNA]</scope>
    <source>
        <strain evidence="2 3">NEAU-Y5</strain>
    </source>
</reference>
<dbReference type="RefSeq" id="WP_225563550.1">
    <property type="nucleotide sequence ID" value="NZ_JAIXCQ010000001.1"/>
</dbReference>
<gene>
    <name evidence="2" type="ORF">LEP48_00480</name>
</gene>
<keyword evidence="3" id="KW-1185">Reference proteome</keyword>
<dbReference type="Gene3D" id="2.60.60.30">
    <property type="entry name" value="sav2460 like domains"/>
    <property type="match status" value="1"/>
</dbReference>